<dbReference type="Pfam" id="PF04998">
    <property type="entry name" value="RNA_pol_Rpb1_5"/>
    <property type="match status" value="1"/>
</dbReference>
<dbReference type="GO" id="GO:0003899">
    <property type="term" value="F:DNA-directed RNA polymerase activity"/>
    <property type="evidence" value="ECO:0007669"/>
    <property type="project" value="UniProtKB-EC"/>
</dbReference>
<evidence type="ECO:0000256" key="1">
    <source>
        <dbReference type="ARBA" id="ARBA00012418"/>
    </source>
</evidence>
<dbReference type="Gene3D" id="6.20.50.80">
    <property type="match status" value="1"/>
</dbReference>
<evidence type="ECO:0000256" key="3">
    <source>
        <dbReference type="ARBA" id="ARBA00022679"/>
    </source>
</evidence>
<keyword evidence="2" id="KW-0240">DNA-directed RNA polymerase</keyword>
<evidence type="ECO:0000256" key="2">
    <source>
        <dbReference type="ARBA" id="ARBA00022478"/>
    </source>
</evidence>
<evidence type="ECO:0000256" key="4">
    <source>
        <dbReference type="ARBA" id="ARBA00022695"/>
    </source>
</evidence>
<dbReference type="AlphaFoldDB" id="M8CI87"/>
<dbReference type="InterPro" id="IPR038120">
    <property type="entry name" value="Rpb1_funnel_sf"/>
</dbReference>
<sequence length="534" mass="60150">MVGDPKFRLHEIGIPMDLASKLHVSEYVNSYNFDNINSKCNLHLLAKEELLIKRNGKRILVKEANQLLFSMLLPSDLNFSIDPKNGLSGLSSVMFKEYGDAALKFLSSAQDVLSEFSTMRGFSVCLSDIYLFSDHNSRKKLADEVNLALDDAKEAFHIEQLLLSPNSILYLKCYDDCADLSNAYEQSEFMQNNLSIIKSSIMAFKSVFNDLLKMVHQHMAKDNSMMVMINSRNVPGTLTRKLMYHLRDIYVAYDGTVRSSYGQQIVQFTYDTAEPGAPVGSWAASSISEAAYGALDHPVNSLEDSPLMNLQDVLKCQKGINYQDHFGLLFLSKNDESNSMSQLDSIKKWVIPSLLAIPVKGFLEFKDVEIQCHEDGELVVKVVMSEHCNKSGIFWATLQKSCVVIMALIDWERSRPGSVYDIFCSYGIDSAWKYFVESLRSKTDDIGRSIHRKHLLVVADCLSFYKCCKAIFSGLSLWYCRCKEPSTGTSGPFKIMYSGKAHTQIPNENIYDCLHSPEVQQVSGGAILNKMLHE</sequence>
<protein>
    <recommendedName>
        <fullName evidence="1">DNA-directed RNA polymerase</fullName>
        <ecNumber evidence="1">2.7.7.6</ecNumber>
    </recommendedName>
</protein>
<accession>M8CI87</accession>
<dbReference type="InterPro" id="IPR045867">
    <property type="entry name" value="DNA-dir_RpoC_beta_prime"/>
</dbReference>
<dbReference type="Gene3D" id="1.10.132.30">
    <property type="match status" value="1"/>
</dbReference>
<dbReference type="EC" id="2.7.7.6" evidence="1"/>
<dbReference type="PANTHER" id="PTHR19376">
    <property type="entry name" value="DNA-DIRECTED RNA POLYMERASE"/>
    <property type="match status" value="1"/>
</dbReference>
<evidence type="ECO:0000256" key="6">
    <source>
        <dbReference type="ARBA" id="ARBA00023163"/>
    </source>
</evidence>
<dbReference type="SUPFAM" id="SSF64484">
    <property type="entry name" value="beta and beta-prime subunits of DNA dependent RNA-polymerase"/>
    <property type="match status" value="1"/>
</dbReference>
<dbReference type="GO" id="GO:0000428">
    <property type="term" value="C:DNA-directed RNA polymerase complex"/>
    <property type="evidence" value="ECO:0007669"/>
    <property type="project" value="UniProtKB-KW"/>
</dbReference>
<proteinExistence type="predicted"/>
<keyword evidence="6" id="KW-0804">Transcription</keyword>
<keyword evidence="4" id="KW-0548">Nucleotidyltransferase</keyword>
<dbReference type="InterPro" id="IPR042102">
    <property type="entry name" value="RNA_pol_Rpb1_3_sf"/>
</dbReference>
<dbReference type="GO" id="GO:0006351">
    <property type="term" value="P:DNA-templated transcription"/>
    <property type="evidence" value="ECO:0007669"/>
    <property type="project" value="InterPro"/>
</dbReference>
<dbReference type="EnsemblPlants" id="EMT26977">
    <property type="protein sequence ID" value="EMT26977"/>
    <property type="gene ID" value="F775_03417"/>
</dbReference>
<feature type="domain" description="RNA polymerase Rpb1" evidence="7">
    <location>
        <begin position="236"/>
        <end position="289"/>
    </location>
</feature>
<evidence type="ECO:0000259" key="7">
    <source>
        <dbReference type="Pfam" id="PF04998"/>
    </source>
</evidence>
<dbReference type="InterPro" id="IPR007081">
    <property type="entry name" value="RNA_pol_Rpb1_5"/>
</dbReference>
<keyword evidence="5" id="KW-0862">Zinc</keyword>
<evidence type="ECO:0000256" key="5">
    <source>
        <dbReference type="ARBA" id="ARBA00022833"/>
    </source>
</evidence>
<dbReference type="Gene3D" id="1.10.274.100">
    <property type="entry name" value="RNA polymerase Rpb1, domain 3"/>
    <property type="match status" value="1"/>
</dbReference>
<organism evidence="8">
    <name type="scientific">Aegilops tauschii</name>
    <name type="common">Tausch's goatgrass</name>
    <name type="synonym">Aegilops squarrosa</name>
    <dbReference type="NCBI Taxonomy" id="37682"/>
    <lineage>
        <taxon>Eukaryota</taxon>
        <taxon>Viridiplantae</taxon>
        <taxon>Streptophyta</taxon>
        <taxon>Embryophyta</taxon>
        <taxon>Tracheophyta</taxon>
        <taxon>Spermatophyta</taxon>
        <taxon>Magnoliopsida</taxon>
        <taxon>Liliopsida</taxon>
        <taxon>Poales</taxon>
        <taxon>Poaceae</taxon>
        <taxon>BOP clade</taxon>
        <taxon>Pooideae</taxon>
        <taxon>Triticodae</taxon>
        <taxon>Triticeae</taxon>
        <taxon>Triticinae</taxon>
        <taxon>Aegilops</taxon>
    </lineage>
</organism>
<dbReference type="GO" id="GO:0003677">
    <property type="term" value="F:DNA binding"/>
    <property type="evidence" value="ECO:0007669"/>
    <property type="project" value="InterPro"/>
</dbReference>
<keyword evidence="3" id="KW-0808">Transferase</keyword>
<reference evidence="8" key="1">
    <citation type="submission" date="2015-06" db="UniProtKB">
        <authorList>
            <consortium name="EnsemblPlants"/>
        </authorList>
    </citation>
    <scope>IDENTIFICATION</scope>
</reference>
<name>M8CI87_AEGTA</name>
<evidence type="ECO:0000313" key="8">
    <source>
        <dbReference type="EnsemblPlants" id="EMT26977"/>
    </source>
</evidence>
<dbReference type="PANTHER" id="PTHR19376:SF36">
    <property type="entry name" value="DNA-DIRECTED RNA POLYMERASE IV SUBUNIT 1"/>
    <property type="match status" value="1"/>
</dbReference>
<dbReference type="ExpressionAtlas" id="M8CI87">
    <property type="expression patterns" value="baseline"/>
</dbReference>